<comment type="caution">
    <text evidence="3">The sequence shown here is derived from an EMBL/GenBank/DDBJ whole genome shotgun (WGS) entry which is preliminary data.</text>
</comment>
<dbReference type="SMART" id="SM00220">
    <property type="entry name" value="S_TKc"/>
    <property type="match status" value="1"/>
</dbReference>
<evidence type="ECO:0000259" key="2">
    <source>
        <dbReference type="PROSITE" id="PS50011"/>
    </source>
</evidence>
<proteinExistence type="predicted"/>
<feature type="region of interest" description="Disordered" evidence="1">
    <location>
        <begin position="749"/>
        <end position="769"/>
    </location>
</feature>
<dbReference type="GO" id="GO:0005524">
    <property type="term" value="F:ATP binding"/>
    <property type="evidence" value="ECO:0007669"/>
    <property type="project" value="InterPro"/>
</dbReference>
<evidence type="ECO:0000256" key="1">
    <source>
        <dbReference type="SAM" id="MobiDB-lite"/>
    </source>
</evidence>
<organism evidence="3 4">
    <name type="scientific">Adiantum capillus-veneris</name>
    <name type="common">Maidenhair fern</name>
    <dbReference type="NCBI Taxonomy" id="13818"/>
    <lineage>
        <taxon>Eukaryota</taxon>
        <taxon>Viridiplantae</taxon>
        <taxon>Streptophyta</taxon>
        <taxon>Embryophyta</taxon>
        <taxon>Tracheophyta</taxon>
        <taxon>Polypodiopsida</taxon>
        <taxon>Polypodiidae</taxon>
        <taxon>Polypodiales</taxon>
        <taxon>Pteridineae</taxon>
        <taxon>Pteridaceae</taxon>
        <taxon>Vittarioideae</taxon>
        <taxon>Adiantum</taxon>
    </lineage>
</organism>
<dbReference type="AlphaFoldDB" id="A0A9D4UYW2"/>
<protein>
    <recommendedName>
        <fullName evidence="2">Protein kinase domain-containing protein</fullName>
    </recommendedName>
</protein>
<dbReference type="Pfam" id="PF00069">
    <property type="entry name" value="Pkinase"/>
    <property type="match status" value="1"/>
</dbReference>
<feature type="region of interest" description="Disordered" evidence="1">
    <location>
        <begin position="837"/>
        <end position="888"/>
    </location>
</feature>
<dbReference type="PANTHER" id="PTHR12984:SF6">
    <property type="entry name" value="SCY1-LIKE PROTEIN 2"/>
    <property type="match status" value="1"/>
</dbReference>
<dbReference type="InterPro" id="IPR000719">
    <property type="entry name" value="Prot_kinase_dom"/>
</dbReference>
<dbReference type="CDD" id="cd14011">
    <property type="entry name" value="PK_SCY1_like"/>
    <property type="match status" value="1"/>
</dbReference>
<reference evidence="3" key="1">
    <citation type="submission" date="2021-01" db="EMBL/GenBank/DDBJ databases">
        <title>Adiantum capillus-veneris genome.</title>
        <authorList>
            <person name="Fang Y."/>
            <person name="Liao Q."/>
        </authorList>
    </citation>
    <scope>NUCLEOTIDE SEQUENCE</scope>
    <source>
        <strain evidence="3">H3</strain>
        <tissue evidence="3">Leaf</tissue>
    </source>
</reference>
<dbReference type="InterPro" id="IPR016024">
    <property type="entry name" value="ARM-type_fold"/>
</dbReference>
<dbReference type="InterPro" id="IPR011009">
    <property type="entry name" value="Kinase-like_dom_sf"/>
</dbReference>
<dbReference type="PROSITE" id="PS50011">
    <property type="entry name" value="PROTEIN_KINASE_DOM"/>
    <property type="match status" value="1"/>
</dbReference>
<feature type="compositionally biased region" description="Polar residues" evidence="1">
    <location>
        <begin position="749"/>
        <end position="765"/>
    </location>
</feature>
<dbReference type="Gene3D" id="1.10.510.10">
    <property type="entry name" value="Transferase(Phosphotransferase) domain 1"/>
    <property type="match status" value="1"/>
</dbReference>
<evidence type="ECO:0000313" key="4">
    <source>
        <dbReference type="Proteomes" id="UP000886520"/>
    </source>
</evidence>
<feature type="domain" description="Protein kinase" evidence="2">
    <location>
        <begin position="39"/>
        <end position="343"/>
    </location>
</feature>
<dbReference type="OrthoDB" id="79687at2759"/>
<dbReference type="SUPFAM" id="SSF56112">
    <property type="entry name" value="Protein kinase-like (PK-like)"/>
    <property type="match status" value="1"/>
</dbReference>
<dbReference type="Proteomes" id="UP000886520">
    <property type="component" value="Chromosome 8"/>
</dbReference>
<keyword evidence="4" id="KW-1185">Reference proteome</keyword>
<evidence type="ECO:0000313" key="3">
    <source>
        <dbReference type="EMBL" id="KAI5076143.1"/>
    </source>
</evidence>
<accession>A0A9D4UYW2</accession>
<dbReference type="InterPro" id="IPR051177">
    <property type="entry name" value="CIK-Related_Protein"/>
</dbReference>
<dbReference type="InterPro" id="IPR011989">
    <property type="entry name" value="ARM-like"/>
</dbReference>
<feature type="compositionally biased region" description="Low complexity" evidence="1">
    <location>
        <begin position="862"/>
        <end position="888"/>
    </location>
</feature>
<gene>
    <name evidence="3" type="ORF">GOP47_0008208</name>
</gene>
<dbReference type="Gene3D" id="3.30.200.20">
    <property type="entry name" value="Phosphorylase Kinase, domain 1"/>
    <property type="match status" value="1"/>
</dbReference>
<dbReference type="Gene3D" id="1.25.10.10">
    <property type="entry name" value="Leucine-rich Repeat Variant"/>
    <property type="match status" value="1"/>
</dbReference>
<name>A0A9D4UYW2_ADICA</name>
<dbReference type="SUPFAM" id="SSF48371">
    <property type="entry name" value="ARM repeat"/>
    <property type="match status" value="1"/>
</dbReference>
<dbReference type="PANTHER" id="PTHR12984">
    <property type="entry name" value="SCY1-RELATED S/T PROTEIN KINASE-LIKE"/>
    <property type="match status" value="1"/>
</dbReference>
<dbReference type="EMBL" id="JABFUD020000008">
    <property type="protein sequence ID" value="KAI5076143.1"/>
    <property type="molecule type" value="Genomic_DNA"/>
</dbReference>
<dbReference type="GO" id="GO:0004672">
    <property type="term" value="F:protein kinase activity"/>
    <property type="evidence" value="ECO:0007669"/>
    <property type="project" value="InterPro"/>
</dbReference>
<sequence>MSLNMKSLTQALAKTAAVIEQTVQNTVQEVTGPKALQDYELHEQVASGGHGLAWKLYAAKHRNKSVAHNQDVCVWVLDKKDLTESRQRIGLSKAAEDAFLDVIRADAMQLVKLRHPGVIHVVQGLEENKAAMTLVTEPIFASIANVYGNADIAIYSKTRKGLSIGQLEIKHGLLQLAETLGFLHNNARRIHRALSPEAVFITSSGAWKLAGFGFSLNIDQASADGLGGGPAFHYPEYDSDDLLLPLHPPLDYTAPELTRSGASFARTSSDIFSLGCLAYHLLTGHPLIDTKNNLKTYTSKITYLMSENFSEVPPELIQDMRQMLGFDELSRPSALDFTGSPYFRDDTRLRAIRFLDHMLERDNMQKSEFLKALSTMWTSFDDRVLRYKILPPLCAELRNIVMQPMVLPMVLTIAESQDKADFEASTFPALAPVLSSATGDSLLLLVKHAALLISKVSSDQLGATVIPMLARAYDDSDARMQEEVLRRTLPLAKQLDFQVVKQTILPRLHNLALKTTVAAVRVNALLCLGEFVHRLDKASVLEVLQTLRRCTAVDHSAPTLMCTLNVASSVYKQYGAEFAVEHLLPLLSPLLLAQQLNLQQFAKYMLFIKEILRKIEEKRGVTLNEADGPTSYAATAQGGVDGFKITENGYGSSTAKAGNAWGVDDWASVGKVGSASVIASKASSMENLQVLSKPVSSAQSTKAAATENTSGRVKADTLFSSFEWPPPVTSVSQAMSSVFPMTSTSILSNQFTGSRSNGQQSNVGTMPTPEEFDPFVDWPPPKSSSVVGAGNVLAGPKSSSLNEFSSTSSLFPNIGDKRSGINSQNNEVNIGALLAPSASAQPESRPRKLAPPPAGLGKGKGRNPIRPIRSPQSSSNAPSSQPPLMDLL</sequence>